<dbReference type="CDD" id="cd01421">
    <property type="entry name" value="IMPCH"/>
    <property type="match status" value="1"/>
</dbReference>
<keyword evidence="6 8" id="KW-0378">Hydrolase</keyword>
<dbReference type="PANTHER" id="PTHR11692:SF0">
    <property type="entry name" value="BIFUNCTIONAL PURINE BIOSYNTHESIS PROTEIN ATIC"/>
    <property type="match status" value="1"/>
</dbReference>
<feature type="domain" description="MGS-like" evidence="9">
    <location>
        <begin position="1"/>
        <end position="129"/>
    </location>
</feature>
<name>A0A532V9Y9_UNCT6</name>
<comment type="catalytic activity">
    <reaction evidence="8">
        <text>(6R)-10-formyltetrahydrofolate + 5-amino-1-(5-phospho-beta-D-ribosyl)imidazole-4-carboxamide = 5-formamido-1-(5-phospho-D-ribosyl)imidazole-4-carboxamide + (6S)-5,6,7,8-tetrahydrofolate</text>
        <dbReference type="Rhea" id="RHEA:22192"/>
        <dbReference type="ChEBI" id="CHEBI:57453"/>
        <dbReference type="ChEBI" id="CHEBI:58467"/>
        <dbReference type="ChEBI" id="CHEBI:58475"/>
        <dbReference type="ChEBI" id="CHEBI:195366"/>
        <dbReference type="EC" id="2.1.2.3"/>
    </reaction>
</comment>
<dbReference type="EC" id="3.5.4.10" evidence="8"/>
<dbReference type="FunFam" id="3.40.50.1380:FF:000001">
    <property type="entry name" value="Bifunctional purine biosynthesis protein PurH"/>
    <property type="match status" value="1"/>
</dbReference>
<dbReference type="UniPathway" id="UPA00074">
    <property type="reaction ID" value="UER00133"/>
</dbReference>
<evidence type="ECO:0000256" key="4">
    <source>
        <dbReference type="ARBA" id="ARBA00022679"/>
    </source>
</evidence>
<evidence type="ECO:0000256" key="2">
    <source>
        <dbReference type="ARBA" id="ARBA00004954"/>
    </source>
</evidence>
<comment type="caution">
    <text evidence="10">The sequence shown here is derived from an EMBL/GenBank/DDBJ whole genome shotgun (WGS) entry which is preliminary data.</text>
</comment>
<dbReference type="Gene3D" id="3.40.140.20">
    <property type="match status" value="2"/>
</dbReference>
<dbReference type="Gene3D" id="3.40.50.1380">
    <property type="entry name" value="Methylglyoxal synthase-like domain"/>
    <property type="match status" value="1"/>
</dbReference>
<dbReference type="GO" id="GO:0005829">
    <property type="term" value="C:cytosol"/>
    <property type="evidence" value="ECO:0007669"/>
    <property type="project" value="TreeGrafter"/>
</dbReference>
<protein>
    <recommendedName>
        <fullName evidence="8">Bifunctional purine biosynthesis protein PurH</fullName>
    </recommendedName>
    <domain>
        <recommendedName>
            <fullName evidence="8">Phosphoribosylaminoimidazolecarboxamide formyltransferase</fullName>
            <ecNumber evidence="8">2.1.2.3</ecNumber>
        </recommendedName>
        <alternativeName>
            <fullName evidence="8">AICAR transformylase</fullName>
        </alternativeName>
    </domain>
    <domain>
        <recommendedName>
            <fullName evidence="8">IMP cyclohydrolase</fullName>
            <ecNumber evidence="8">3.5.4.10</ecNumber>
        </recommendedName>
        <alternativeName>
            <fullName evidence="8">ATIC</fullName>
        </alternativeName>
        <alternativeName>
            <fullName evidence="8">IMP synthase</fullName>
        </alternativeName>
        <alternativeName>
            <fullName evidence="8">Inosinicase</fullName>
        </alternativeName>
    </domain>
</protein>
<dbReference type="Proteomes" id="UP000317778">
    <property type="component" value="Unassembled WGS sequence"/>
</dbReference>
<evidence type="ECO:0000259" key="9">
    <source>
        <dbReference type="PROSITE" id="PS51855"/>
    </source>
</evidence>
<comment type="pathway">
    <text evidence="1 8">Purine metabolism; IMP biosynthesis via de novo pathway; IMP from 5-formamido-1-(5-phospho-D-ribosyl)imidazole-4-carboxamide: step 1/1.</text>
</comment>
<reference evidence="10 11" key="1">
    <citation type="submission" date="2017-06" db="EMBL/GenBank/DDBJ databases">
        <title>Novel microbial phyla capable of carbon fixation and sulfur reduction in deep-sea sediments.</title>
        <authorList>
            <person name="Huang J."/>
            <person name="Baker B."/>
            <person name="Wang Y."/>
        </authorList>
    </citation>
    <scope>NUCLEOTIDE SEQUENCE [LARGE SCALE GENOMIC DNA]</scope>
    <source>
        <strain evidence="10">B3_TA06</strain>
    </source>
</reference>
<dbReference type="PANTHER" id="PTHR11692">
    <property type="entry name" value="BIFUNCTIONAL PURINE BIOSYNTHESIS PROTEIN PURH"/>
    <property type="match status" value="1"/>
</dbReference>
<accession>A0A532V9Y9</accession>
<proteinExistence type="inferred from homology"/>
<dbReference type="HAMAP" id="MF_00139">
    <property type="entry name" value="PurH"/>
    <property type="match status" value="1"/>
</dbReference>
<dbReference type="SUPFAM" id="SSF52335">
    <property type="entry name" value="Methylglyoxal synthase-like"/>
    <property type="match status" value="1"/>
</dbReference>
<comment type="pathway">
    <text evidence="2 8">Purine metabolism; IMP biosynthesis via de novo pathway; 5-formamido-1-(5-phospho-D-ribosyl)imidazole-4-carboxamide from 5-amino-1-(5-phospho-D-ribosyl)imidazole-4-carboxamide (10-formyl THF route): step 1/1.</text>
</comment>
<evidence type="ECO:0000313" key="11">
    <source>
        <dbReference type="Proteomes" id="UP000317778"/>
    </source>
</evidence>
<keyword evidence="4 8" id="KW-0808">Transferase</keyword>
<dbReference type="Pfam" id="PF02142">
    <property type="entry name" value="MGS"/>
    <property type="match status" value="1"/>
</dbReference>
<keyword evidence="5 8" id="KW-0658">Purine biosynthesis</keyword>
<organism evidence="10 11">
    <name type="scientific">candidate division TA06 bacterium B3_TA06</name>
    <dbReference type="NCBI Taxonomy" id="2012487"/>
    <lineage>
        <taxon>Bacteria</taxon>
        <taxon>Bacteria division TA06</taxon>
    </lineage>
</organism>
<sequence>MKKALISVSDKTGIDKLARVLVDSGYEILSTSGTAAFLERAGIGVIEISDYTGFTQTQDGRVKTLHTKLYTDILGRPAGIQIVVVNLYPFEQKMKESLSLEEMIEFIDIGGVTLLRGAAKNFAYVTVVSSPDQYDELISEIKTNTETSAELRARFARAAFQRTAIYDAAVTSYLSESSSVGIASTHWAVGLYANDPMELKYGENPHQKGIYYRYPLADLKFKELLGHPISYNNLMDLEAAILTVQEFERPAAVITKHANPCGVAEQRQGEDYAETFARAYNADSLSAWGGVIALNRPLTEGVVKFLSGKFVEVMAASHVPEELMPLFAKKRKLRLVQYSGKMPEVTIRSTLGGVLVQDRDTRIETSEQWKVVTKRTPTDEEKAALLFAWKVTKHTRSNSVVITGKDVSLGIGGGLPNRVDSARRALRLAAEQKYEGVRVCASDGLFPFADSIQELKGSGVTAVIQPGGAMRDQEVIAAADAENLVMVFTGVRHFAHW</sequence>
<dbReference type="InterPro" id="IPR016193">
    <property type="entry name" value="Cytidine_deaminase-like"/>
</dbReference>
<keyword evidence="7 8" id="KW-0511">Multifunctional enzyme</keyword>
<dbReference type="GO" id="GO:0003937">
    <property type="term" value="F:IMP cyclohydrolase activity"/>
    <property type="evidence" value="ECO:0007669"/>
    <property type="project" value="UniProtKB-UniRule"/>
</dbReference>
<dbReference type="PROSITE" id="PS51855">
    <property type="entry name" value="MGS"/>
    <property type="match status" value="1"/>
</dbReference>
<evidence type="ECO:0000313" key="10">
    <source>
        <dbReference type="EMBL" id="TKJ44020.1"/>
    </source>
</evidence>
<dbReference type="GO" id="GO:0004643">
    <property type="term" value="F:phosphoribosylaminoimidazolecarboxamide formyltransferase activity"/>
    <property type="evidence" value="ECO:0007669"/>
    <property type="project" value="UniProtKB-UniRule"/>
</dbReference>
<dbReference type="EMBL" id="NJBO01000002">
    <property type="protein sequence ID" value="TKJ44020.1"/>
    <property type="molecule type" value="Genomic_DNA"/>
</dbReference>
<comment type="similarity">
    <text evidence="3 8">Belongs to the PurH family.</text>
</comment>
<dbReference type="EC" id="2.1.2.3" evidence="8"/>
<evidence type="ECO:0000256" key="1">
    <source>
        <dbReference type="ARBA" id="ARBA00004844"/>
    </source>
</evidence>
<gene>
    <name evidence="8" type="primary">purH</name>
    <name evidence="10" type="ORF">CEE36_02560</name>
</gene>
<dbReference type="InterPro" id="IPR002695">
    <property type="entry name" value="PurH-like"/>
</dbReference>
<evidence type="ECO:0000256" key="5">
    <source>
        <dbReference type="ARBA" id="ARBA00022755"/>
    </source>
</evidence>
<dbReference type="GO" id="GO:0006189">
    <property type="term" value="P:'de novo' IMP biosynthetic process"/>
    <property type="evidence" value="ECO:0007669"/>
    <property type="project" value="UniProtKB-UniRule"/>
</dbReference>
<dbReference type="NCBIfam" id="NF002049">
    <property type="entry name" value="PRK00881.1"/>
    <property type="match status" value="1"/>
</dbReference>
<dbReference type="InterPro" id="IPR011607">
    <property type="entry name" value="MGS-like_dom"/>
</dbReference>
<dbReference type="SMART" id="SM00798">
    <property type="entry name" value="AICARFT_IMPCHas"/>
    <property type="match status" value="1"/>
</dbReference>
<dbReference type="InterPro" id="IPR024051">
    <property type="entry name" value="AICAR_Tfase_dup_dom_sf"/>
</dbReference>
<dbReference type="SMART" id="SM00851">
    <property type="entry name" value="MGS"/>
    <property type="match status" value="1"/>
</dbReference>
<evidence type="ECO:0000256" key="6">
    <source>
        <dbReference type="ARBA" id="ARBA00022801"/>
    </source>
</evidence>
<dbReference type="Pfam" id="PF01808">
    <property type="entry name" value="AICARFT_IMPCHas"/>
    <property type="match status" value="1"/>
</dbReference>
<dbReference type="PIRSF" id="PIRSF000414">
    <property type="entry name" value="AICARFT_IMPCHas"/>
    <property type="match status" value="1"/>
</dbReference>
<evidence type="ECO:0000256" key="7">
    <source>
        <dbReference type="ARBA" id="ARBA00023268"/>
    </source>
</evidence>
<dbReference type="InterPro" id="IPR036914">
    <property type="entry name" value="MGS-like_dom_sf"/>
</dbReference>
<dbReference type="SUPFAM" id="SSF53927">
    <property type="entry name" value="Cytidine deaminase-like"/>
    <property type="match status" value="1"/>
</dbReference>
<comment type="catalytic activity">
    <reaction evidence="8">
        <text>IMP + H2O = 5-formamido-1-(5-phospho-D-ribosyl)imidazole-4-carboxamide</text>
        <dbReference type="Rhea" id="RHEA:18445"/>
        <dbReference type="ChEBI" id="CHEBI:15377"/>
        <dbReference type="ChEBI" id="CHEBI:58053"/>
        <dbReference type="ChEBI" id="CHEBI:58467"/>
        <dbReference type="EC" id="3.5.4.10"/>
    </reaction>
</comment>
<evidence type="ECO:0000256" key="3">
    <source>
        <dbReference type="ARBA" id="ARBA00007667"/>
    </source>
</evidence>
<evidence type="ECO:0000256" key="8">
    <source>
        <dbReference type="HAMAP-Rule" id="MF_00139"/>
    </source>
</evidence>
<comment type="domain">
    <text evidence="8">The IMP cyclohydrolase activity resides in the N-terminal region.</text>
</comment>
<dbReference type="AlphaFoldDB" id="A0A532V9Y9"/>